<keyword evidence="4 6" id="KW-0173">Coenzyme A biosynthesis</keyword>
<dbReference type="AlphaFoldDB" id="A0A133V8M6"/>
<organism evidence="7 8">
    <name type="scientific">candidate division MSBL1 archaeon SCGC-AAA261D19</name>
    <dbReference type="NCBI Taxonomy" id="1698273"/>
    <lineage>
        <taxon>Archaea</taxon>
        <taxon>Methanobacteriati</taxon>
        <taxon>Methanobacteriota</taxon>
        <taxon>candidate division MSBL1</taxon>
    </lineage>
</organism>
<feature type="binding site" evidence="6">
    <location>
        <position position="119"/>
    </location>
    <ligand>
        <name>GTP</name>
        <dbReference type="ChEBI" id="CHEBI:37565"/>
    </ligand>
</feature>
<gene>
    <name evidence="7" type="ORF">AKJ43_00795</name>
</gene>
<dbReference type="Proteomes" id="UP000070400">
    <property type="component" value="Unassembled WGS sequence"/>
</dbReference>
<keyword evidence="8" id="KW-1185">Reference proteome</keyword>
<keyword evidence="2 6" id="KW-0547">Nucleotide-binding</keyword>
<comment type="caution">
    <text evidence="6">Lacks conserved residue(s) required for the propagation of feature annotation.</text>
</comment>
<evidence type="ECO:0000256" key="4">
    <source>
        <dbReference type="ARBA" id="ARBA00022993"/>
    </source>
</evidence>
<evidence type="ECO:0000256" key="6">
    <source>
        <dbReference type="HAMAP-Rule" id="MF_00590"/>
    </source>
</evidence>
<feature type="binding site" evidence="6">
    <location>
        <position position="46"/>
    </location>
    <ligand>
        <name>GTP</name>
        <dbReference type="ChEBI" id="CHEBI:37565"/>
    </ligand>
</feature>
<keyword evidence="1 6" id="KW-0808">Transferase</keyword>
<dbReference type="EC" id="2.7.1.237" evidence="6"/>
<dbReference type="GO" id="GO:0016301">
    <property type="term" value="F:kinase activity"/>
    <property type="evidence" value="ECO:0007669"/>
    <property type="project" value="UniProtKB-UniRule"/>
</dbReference>
<evidence type="ECO:0000256" key="2">
    <source>
        <dbReference type="ARBA" id="ARBA00022741"/>
    </source>
</evidence>
<sequence length="170" mass="19216">MKLRLPKEARYRLKHPLGKLFESTYEAVDYLKTVDLEWLVTVGDVVTAKILEVGLKPDIAIVDLKVMRSPADEDLRKIIENYSVRSVKVHNPASHITTELVNAIRTAAPPLKIFVDGEEDLATLPAVLFAPNESVVLYGQPKKGLVLIKVSRKKKDKFKKILELFEPEQD</sequence>
<comment type="catalytic activity">
    <reaction evidence="6">
        <text>3'-dephospho-CoA + GTP = GDP + CoA + H(+)</text>
        <dbReference type="Rhea" id="RHEA:61156"/>
        <dbReference type="ChEBI" id="CHEBI:15378"/>
        <dbReference type="ChEBI" id="CHEBI:37565"/>
        <dbReference type="ChEBI" id="CHEBI:57287"/>
        <dbReference type="ChEBI" id="CHEBI:57328"/>
        <dbReference type="ChEBI" id="CHEBI:58189"/>
        <dbReference type="EC" id="2.7.1.237"/>
    </reaction>
</comment>
<dbReference type="PANTHER" id="PTHR40732">
    <property type="entry name" value="UPF0218 PROTEIN TK1697"/>
    <property type="match status" value="1"/>
</dbReference>
<evidence type="ECO:0000256" key="5">
    <source>
        <dbReference type="ARBA" id="ARBA00023134"/>
    </source>
</evidence>
<dbReference type="Pfam" id="PF04019">
    <property type="entry name" value="DUF359"/>
    <property type="match status" value="1"/>
</dbReference>
<keyword evidence="3 6" id="KW-0418">Kinase</keyword>
<dbReference type="GO" id="GO:0005525">
    <property type="term" value="F:GTP binding"/>
    <property type="evidence" value="ECO:0007669"/>
    <property type="project" value="UniProtKB-UniRule"/>
</dbReference>
<comment type="caution">
    <text evidence="7">The sequence shown here is derived from an EMBL/GenBank/DDBJ whole genome shotgun (WGS) entry which is preliminary data.</text>
</comment>
<dbReference type="UniPathway" id="UPA00241"/>
<name>A0A133V8M6_9EURY</name>
<accession>A0A133V8M6</accession>
<dbReference type="GO" id="GO:0015937">
    <property type="term" value="P:coenzyme A biosynthetic process"/>
    <property type="evidence" value="ECO:0007669"/>
    <property type="project" value="UniProtKB-UniRule"/>
</dbReference>
<dbReference type="HAMAP" id="MF_00590">
    <property type="entry name" value="Dephospho_CoA_kinase_GTP_dep"/>
    <property type="match status" value="1"/>
</dbReference>
<proteinExistence type="inferred from homology"/>
<dbReference type="EMBL" id="LHXX01000005">
    <property type="protein sequence ID" value="KXB02747.1"/>
    <property type="molecule type" value="Genomic_DNA"/>
</dbReference>
<reference evidence="7 8" key="1">
    <citation type="journal article" date="2016" name="Sci. Rep.">
        <title>Metabolic traits of an uncultured archaeal lineage -MSBL1- from brine pools of the Red Sea.</title>
        <authorList>
            <person name="Mwirichia R."/>
            <person name="Alam I."/>
            <person name="Rashid M."/>
            <person name="Vinu M."/>
            <person name="Ba-Alawi W."/>
            <person name="Anthony Kamau A."/>
            <person name="Kamanda Ngugi D."/>
            <person name="Goker M."/>
            <person name="Klenk H.P."/>
            <person name="Bajic V."/>
            <person name="Stingl U."/>
        </authorList>
    </citation>
    <scope>NUCLEOTIDE SEQUENCE [LARGE SCALE GENOMIC DNA]</scope>
    <source>
        <strain evidence="7">SCGC-AAA261D19</strain>
    </source>
</reference>
<dbReference type="InterPro" id="IPR007164">
    <property type="entry name" value="GTP-dep_dephospho-CoA_kin"/>
</dbReference>
<evidence type="ECO:0000256" key="1">
    <source>
        <dbReference type="ARBA" id="ARBA00022679"/>
    </source>
</evidence>
<feature type="binding site" evidence="6">
    <location>
        <position position="63"/>
    </location>
    <ligand>
        <name>GTP</name>
        <dbReference type="ChEBI" id="CHEBI:37565"/>
    </ligand>
</feature>
<feature type="binding site" evidence="6">
    <location>
        <position position="45"/>
    </location>
    <ligand>
        <name>GTP</name>
        <dbReference type="ChEBI" id="CHEBI:37565"/>
    </ligand>
</feature>
<dbReference type="PIRSF" id="PIRSF006533">
    <property type="entry name" value="UCP006533"/>
    <property type="match status" value="1"/>
</dbReference>
<comment type="similarity">
    <text evidence="6">Belongs to the GTP-dependent DPCK family.</text>
</comment>
<protein>
    <recommendedName>
        <fullName evidence="6">GTP-dependent dephospho-CoA kinase</fullName>
        <ecNumber evidence="6">2.7.1.237</ecNumber>
    </recommendedName>
    <alternativeName>
        <fullName evidence="6">Dephospho-coenzyme A kinase</fullName>
        <shortName evidence="6">DPCK</shortName>
    </alternativeName>
</protein>
<keyword evidence="5 6" id="KW-0342">GTP-binding</keyword>
<feature type="binding site" evidence="6">
    <location>
        <position position="44"/>
    </location>
    <ligand>
        <name>GTP</name>
        <dbReference type="ChEBI" id="CHEBI:37565"/>
    </ligand>
</feature>
<dbReference type="PANTHER" id="PTHR40732:SF1">
    <property type="entry name" value="GTP-DEPENDENT DEPHOSPHO-COA KINASE"/>
    <property type="match status" value="1"/>
</dbReference>
<comment type="pathway">
    <text evidence="6">Cofactor biosynthesis; coenzyme A biosynthesis.</text>
</comment>
<comment type="function">
    <text evidence="6">Catalyzes the GTP-dependent phosphorylation of the 3'-hydroxyl group of dephosphocoenzyme A to form coenzyme A (CoA).</text>
</comment>
<dbReference type="PATRIC" id="fig|1698273.3.peg.605"/>
<feature type="binding site" evidence="6">
    <location>
        <position position="65"/>
    </location>
    <ligand>
        <name>GTP</name>
        <dbReference type="ChEBI" id="CHEBI:37565"/>
    </ligand>
</feature>
<evidence type="ECO:0000256" key="3">
    <source>
        <dbReference type="ARBA" id="ARBA00022777"/>
    </source>
</evidence>
<evidence type="ECO:0000313" key="8">
    <source>
        <dbReference type="Proteomes" id="UP000070400"/>
    </source>
</evidence>
<evidence type="ECO:0000313" key="7">
    <source>
        <dbReference type="EMBL" id="KXB02747.1"/>
    </source>
</evidence>